<dbReference type="EMBL" id="ACQA01000001">
    <property type="protein sequence ID" value="EEQ96413.1"/>
    <property type="molecule type" value="Genomic_DNA"/>
</dbReference>
<dbReference type="EC" id="4.3.1.3" evidence="2 6"/>
<dbReference type="CDD" id="cd00332">
    <property type="entry name" value="PAL-HAL"/>
    <property type="match status" value="1"/>
</dbReference>
<dbReference type="FunFam" id="1.10.275.10:FF:000005">
    <property type="entry name" value="Histidine ammonia-lyase"/>
    <property type="match status" value="1"/>
</dbReference>
<keyword evidence="10" id="KW-0560">Oxidoreductase</keyword>
<evidence type="ECO:0000256" key="9">
    <source>
        <dbReference type="RuleBase" id="RU004480"/>
    </source>
</evidence>
<dbReference type="Gene3D" id="1.20.200.10">
    <property type="entry name" value="Fumarase/aspartase (Central domain)"/>
    <property type="match status" value="1"/>
</dbReference>
<dbReference type="InterPro" id="IPR022313">
    <property type="entry name" value="Phe/His_NH3-lyase_AS"/>
</dbReference>
<dbReference type="Pfam" id="PF00221">
    <property type="entry name" value="Lyase_aromatic"/>
    <property type="match status" value="1"/>
</dbReference>
<keyword evidence="4 6" id="KW-0456">Lyase</keyword>
<dbReference type="InterPro" id="IPR008948">
    <property type="entry name" value="L-Aspartase-like"/>
</dbReference>
<sequence>MSTASASIRSGSGCSKASFNSFAMEPSMTIILKPGSVSLETLETIYRDGLPVRIDPAFHAGVEKAAARIAEIAAGDEPVYGINTGFGKLASIRIAAGDVATLQRNLILSHCCGVGEPLSENIVRLIMALKLISLGRGASGVRLEVITLIEDMLEKGVIPMIPEKGSVGASGDLAPLAHMTAAMIGEGEAFYKGERLSGAKALEKAGLKPVVLAAKEGLALINGTQTSTALALAGLFRAHRAAQTALITGALSTDAAMGSDAPFHEEIHTLRGHKGQIDAGRALRALLEGSVIRQSHLEGDQRVQDPYCIRCQPQVDGACLDILRQAARTLEIEANAVTDNPLVLSDGRAVSGGNFHAEPVAFAADQIALAICEIGAISQRRIALLVDPALSFGLPAFLARKPGLNSGLMIAEVTSAALMSENKQMAHPASVDSTPTSANQEDHVSMACHGARRLLQMTANLNAIIGIEALTGALGVELREPLTTSPELARVIAALRDRVPTLEDDRYMADDLRNAADLVADGVLAGAVSGGILPTLEA</sequence>
<dbReference type="Proteomes" id="UP000004386">
    <property type="component" value="Unassembled WGS sequence"/>
</dbReference>
<dbReference type="NCBIfam" id="TIGR01225">
    <property type="entry name" value="hutH"/>
    <property type="match status" value="1"/>
</dbReference>
<dbReference type="InterPro" id="IPR001106">
    <property type="entry name" value="Aromatic_Lyase"/>
</dbReference>
<comment type="PTM">
    <text evidence="6">Contains an active site 4-methylidene-imidazol-5-one (MIO), which is formed autocatalytically by cyclization and dehydration of residues Ala-Ser-Gly.</text>
</comment>
<comment type="caution">
    <text evidence="10">The sequence shown here is derived from an EMBL/GenBank/DDBJ whole genome shotgun (WGS) entry which is preliminary data.</text>
</comment>
<evidence type="ECO:0000256" key="7">
    <source>
        <dbReference type="RuleBase" id="RU003954"/>
    </source>
</evidence>
<dbReference type="InterPro" id="IPR024083">
    <property type="entry name" value="Fumarase/histidase_N"/>
</dbReference>
<dbReference type="PROSITE" id="PS00488">
    <property type="entry name" value="PAL_HISTIDASE"/>
    <property type="match status" value="1"/>
</dbReference>
<dbReference type="GO" id="GO:0005737">
    <property type="term" value="C:cytoplasm"/>
    <property type="evidence" value="ECO:0007669"/>
    <property type="project" value="UniProtKB-SubCell"/>
</dbReference>
<proteinExistence type="inferred from homology"/>
<dbReference type="SUPFAM" id="SSF48557">
    <property type="entry name" value="L-aspartase-like"/>
    <property type="match status" value="1"/>
</dbReference>
<keyword evidence="3 6" id="KW-0369">Histidine metabolism</keyword>
<dbReference type="GO" id="GO:0019556">
    <property type="term" value="P:L-histidine catabolic process to glutamate and formamide"/>
    <property type="evidence" value="ECO:0007669"/>
    <property type="project" value="UniProtKB-UniPathway"/>
</dbReference>
<dbReference type="HAMAP" id="MF_00229">
    <property type="entry name" value="His_ammonia_lyase"/>
    <property type="match status" value="1"/>
</dbReference>
<dbReference type="PANTHER" id="PTHR10362">
    <property type="entry name" value="HISTIDINE AMMONIA-LYASE"/>
    <property type="match status" value="1"/>
</dbReference>
<keyword evidence="6" id="KW-0963">Cytoplasm</keyword>
<comment type="similarity">
    <text evidence="6 7">Belongs to the PAL/histidase family.</text>
</comment>
<reference evidence="10 11" key="1">
    <citation type="submission" date="2009-05" db="EMBL/GenBank/DDBJ databases">
        <authorList>
            <person name="Setubal J.C."/>
            <person name="Boyle S."/>
            <person name="Crasta O.R."/>
            <person name="Gillespie J.J."/>
            <person name="Kenyon R.W."/>
            <person name="Lu J."/>
            <person name="Mane S."/>
            <person name="Nagrani S."/>
            <person name="Shallom J.M."/>
            <person name="Shallom S."/>
            <person name="Shukla M."/>
            <person name="Snyder E.E."/>
            <person name="Sobral B.W."/>
            <person name="Wattam A.R."/>
            <person name="Will R."/>
            <person name="Williams K."/>
            <person name="Yoo H."/>
            <person name="Munk C."/>
            <person name="Tapia R."/>
            <person name="Green L."/>
            <person name="Rogers Y."/>
            <person name="Detter J.C."/>
            <person name="Bruce D."/>
            <person name="Brettin T.S."/>
            <person name="Tsolis R."/>
        </authorList>
    </citation>
    <scope>NUCLEOTIDE SEQUENCE [LARGE SCALE GENOMIC DNA]</scope>
    <source>
        <strain evidence="10 11">LMG 3301</strain>
    </source>
</reference>
<evidence type="ECO:0000313" key="10">
    <source>
        <dbReference type="EMBL" id="EEQ96413.1"/>
    </source>
</evidence>
<gene>
    <name evidence="6 10" type="primary">hutH</name>
    <name evidence="10" type="ORF">OINT_1001842</name>
</gene>
<dbReference type="GO" id="GO:0004397">
    <property type="term" value="F:histidine ammonia-lyase activity"/>
    <property type="evidence" value="ECO:0007669"/>
    <property type="project" value="UniProtKB-UniRule"/>
</dbReference>
<comment type="catalytic activity">
    <reaction evidence="5 6 8">
        <text>L-histidine = trans-urocanate + NH4(+)</text>
        <dbReference type="Rhea" id="RHEA:21232"/>
        <dbReference type="ChEBI" id="CHEBI:17771"/>
        <dbReference type="ChEBI" id="CHEBI:28938"/>
        <dbReference type="ChEBI" id="CHEBI:57595"/>
        <dbReference type="EC" id="4.3.1.3"/>
    </reaction>
</comment>
<evidence type="ECO:0000256" key="5">
    <source>
        <dbReference type="ARBA" id="ARBA00049269"/>
    </source>
</evidence>
<evidence type="ECO:0000256" key="8">
    <source>
        <dbReference type="RuleBase" id="RU004479"/>
    </source>
</evidence>
<comment type="subcellular location">
    <subcellularLocation>
        <location evidence="6 9">Cytoplasm</location>
    </subcellularLocation>
</comment>
<protein>
    <recommendedName>
        <fullName evidence="2 6">Histidine ammonia-lyase</fullName>
        <shortName evidence="6">Histidase</shortName>
        <ecNumber evidence="2 6">4.3.1.3</ecNumber>
    </recommendedName>
</protein>
<dbReference type="FunFam" id="1.20.200.10:FF:000003">
    <property type="entry name" value="Histidine ammonia-lyase"/>
    <property type="match status" value="1"/>
</dbReference>
<evidence type="ECO:0000256" key="1">
    <source>
        <dbReference type="ARBA" id="ARBA00005113"/>
    </source>
</evidence>
<evidence type="ECO:0000256" key="2">
    <source>
        <dbReference type="ARBA" id="ARBA00012994"/>
    </source>
</evidence>
<comment type="pathway">
    <text evidence="1 6 8">Amino-acid degradation; L-histidine degradation into L-glutamate; N-formimidoyl-L-glutamate from L-histidine: step 1/3.</text>
</comment>
<dbReference type="AlphaFoldDB" id="C4WGA6"/>
<evidence type="ECO:0000256" key="6">
    <source>
        <dbReference type="HAMAP-Rule" id="MF_00229"/>
    </source>
</evidence>
<feature type="modified residue" description="2,3-didehydroalanine (Ser)" evidence="6">
    <location>
        <position position="170"/>
    </location>
</feature>
<feature type="cross-link" description="5-imidazolinone (Ala-Gly)" evidence="6">
    <location>
        <begin position="169"/>
        <end position="171"/>
    </location>
</feature>
<evidence type="ECO:0000256" key="4">
    <source>
        <dbReference type="ARBA" id="ARBA00023239"/>
    </source>
</evidence>
<organism evidence="10 11">
    <name type="scientific">Brucella intermedia LMG 3301</name>
    <dbReference type="NCBI Taxonomy" id="641118"/>
    <lineage>
        <taxon>Bacteria</taxon>
        <taxon>Pseudomonadati</taxon>
        <taxon>Pseudomonadota</taxon>
        <taxon>Alphaproteobacteria</taxon>
        <taxon>Hyphomicrobiales</taxon>
        <taxon>Brucellaceae</taxon>
        <taxon>Brucella/Ochrobactrum group</taxon>
        <taxon>Brucella</taxon>
    </lineage>
</organism>
<dbReference type="GO" id="GO:0019557">
    <property type="term" value="P:L-histidine catabolic process to glutamate and formate"/>
    <property type="evidence" value="ECO:0007669"/>
    <property type="project" value="UniProtKB-UniPathway"/>
</dbReference>
<dbReference type="UniPathway" id="UPA00379">
    <property type="reaction ID" value="UER00549"/>
</dbReference>
<evidence type="ECO:0000313" key="11">
    <source>
        <dbReference type="Proteomes" id="UP000004386"/>
    </source>
</evidence>
<dbReference type="Gene3D" id="1.10.275.10">
    <property type="entry name" value="Fumarase/aspartase (N-terminal domain)"/>
    <property type="match status" value="1"/>
</dbReference>
<dbReference type="InterPro" id="IPR005921">
    <property type="entry name" value="HutH"/>
</dbReference>
<dbReference type="GO" id="GO:0016491">
    <property type="term" value="F:oxidoreductase activity"/>
    <property type="evidence" value="ECO:0007669"/>
    <property type="project" value="UniProtKB-KW"/>
</dbReference>
<name>C4WGA6_9HYPH</name>
<dbReference type="NCBIfam" id="NF006871">
    <property type="entry name" value="PRK09367.1"/>
    <property type="match status" value="1"/>
</dbReference>
<evidence type="ECO:0000256" key="3">
    <source>
        <dbReference type="ARBA" id="ARBA00022808"/>
    </source>
</evidence>
<accession>C4WGA6</accession>
<dbReference type="HOGENOM" id="CLU_014801_4_0_5"/>